<reference evidence="2 3" key="1">
    <citation type="journal article" date="2011" name="Science">
        <title>The ecoresponsive genome of Daphnia pulex.</title>
        <authorList>
            <person name="Colbourne J.K."/>
            <person name="Pfrender M.E."/>
            <person name="Gilbert D."/>
            <person name="Thomas W.K."/>
            <person name="Tucker A."/>
            <person name="Oakley T.H."/>
            <person name="Tokishita S."/>
            <person name="Aerts A."/>
            <person name="Arnold G.J."/>
            <person name="Basu M.K."/>
            <person name="Bauer D.J."/>
            <person name="Caceres C.E."/>
            <person name="Carmel L."/>
            <person name="Casola C."/>
            <person name="Choi J.H."/>
            <person name="Detter J.C."/>
            <person name="Dong Q."/>
            <person name="Dusheyko S."/>
            <person name="Eads B.D."/>
            <person name="Frohlich T."/>
            <person name="Geiler-Samerotte K.A."/>
            <person name="Gerlach D."/>
            <person name="Hatcher P."/>
            <person name="Jogdeo S."/>
            <person name="Krijgsveld J."/>
            <person name="Kriventseva E.V."/>
            <person name="Kultz D."/>
            <person name="Laforsch C."/>
            <person name="Lindquist E."/>
            <person name="Lopez J."/>
            <person name="Manak J.R."/>
            <person name="Muller J."/>
            <person name="Pangilinan J."/>
            <person name="Patwardhan R.P."/>
            <person name="Pitluck S."/>
            <person name="Pritham E.J."/>
            <person name="Rechtsteiner A."/>
            <person name="Rho M."/>
            <person name="Rogozin I.B."/>
            <person name="Sakarya O."/>
            <person name="Salamov A."/>
            <person name="Schaack S."/>
            <person name="Shapiro H."/>
            <person name="Shiga Y."/>
            <person name="Skalitzky C."/>
            <person name="Smith Z."/>
            <person name="Souvorov A."/>
            <person name="Sung W."/>
            <person name="Tang Z."/>
            <person name="Tsuchiya D."/>
            <person name="Tu H."/>
            <person name="Vos H."/>
            <person name="Wang M."/>
            <person name="Wolf Y.I."/>
            <person name="Yamagata H."/>
            <person name="Yamada T."/>
            <person name="Ye Y."/>
            <person name="Shaw J.R."/>
            <person name="Andrews J."/>
            <person name="Crease T.J."/>
            <person name="Tang H."/>
            <person name="Lucas S.M."/>
            <person name="Robertson H.M."/>
            <person name="Bork P."/>
            <person name="Koonin E.V."/>
            <person name="Zdobnov E.M."/>
            <person name="Grigoriev I.V."/>
            <person name="Lynch M."/>
            <person name="Boore J.L."/>
        </authorList>
    </citation>
    <scope>NUCLEOTIDE SEQUENCE [LARGE SCALE GENOMIC DNA]</scope>
</reference>
<organism evidence="2 3">
    <name type="scientific">Daphnia pulex</name>
    <name type="common">Water flea</name>
    <dbReference type="NCBI Taxonomy" id="6669"/>
    <lineage>
        <taxon>Eukaryota</taxon>
        <taxon>Metazoa</taxon>
        <taxon>Ecdysozoa</taxon>
        <taxon>Arthropoda</taxon>
        <taxon>Crustacea</taxon>
        <taxon>Branchiopoda</taxon>
        <taxon>Diplostraca</taxon>
        <taxon>Cladocera</taxon>
        <taxon>Anomopoda</taxon>
        <taxon>Daphniidae</taxon>
        <taxon>Daphnia</taxon>
    </lineage>
</organism>
<feature type="region of interest" description="Disordered" evidence="1">
    <location>
        <begin position="33"/>
        <end position="55"/>
    </location>
</feature>
<evidence type="ECO:0000313" key="2">
    <source>
        <dbReference type="EMBL" id="EFX79669.1"/>
    </source>
</evidence>
<dbReference type="KEGG" id="dpx:DAPPUDRAFT_244709"/>
<keyword evidence="3" id="KW-1185">Reference proteome</keyword>
<dbReference type="AlphaFoldDB" id="E9GLL6"/>
<proteinExistence type="predicted"/>
<dbReference type="EMBL" id="GL732551">
    <property type="protein sequence ID" value="EFX79669.1"/>
    <property type="molecule type" value="Genomic_DNA"/>
</dbReference>
<accession>E9GLL6</accession>
<dbReference type="Proteomes" id="UP000000305">
    <property type="component" value="Unassembled WGS sequence"/>
</dbReference>
<sequence>MPTDSPLAEGAVTPPTTEETFLHRATALKWASPCGRVPQRLPKDDPANNPEKGPQ</sequence>
<dbReference type="HOGENOM" id="CLU_3034488_0_0_1"/>
<protein>
    <submittedName>
        <fullName evidence="2">Uncharacterized protein</fullName>
    </submittedName>
</protein>
<dbReference type="InParanoid" id="E9GLL6"/>
<evidence type="ECO:0000256" key="1">
    <source>
        <dbReference type="SAM" id="MobiDB-lite"/>
    </source>
</evidence>
<evidence type="ECO:0000313" key="3">
    <source>
        <dbReference type="Proteomes" id="UP000000305"/>
    </source>
</evidence>
<name>E9GLL6_DAPPU</name>
<gene>
    <name evidence="2" type="ORF">DAPPUDRAFT_244709</name>
</gene>